<dbReference type="Gene3D" id="3.40.50.2000">
    <property type="entry name" value="Glycogen Phosphorylase B"/>
    <property type="match status" value="2"/>
</dbReference>
<feature type="domain" description="Glycosyl transferase family 1" evidence="1">
    <location>
        <begin position="184"/>
        <end position="346"/>
    </location>
</feature>
<sequence>MKVLHFYKTHKPDTIGGVEQFVDQVAKITAPLGVQTRVLAMSPHAADRPIRLEGYELFQSQSLVDYASTPMSFRAISDFAYHAAWADIIHLHYPYPFADLAYLLSHSTKPTLVTYHSDIVRQKAMALLYSPLKRMFLNRVDQIVATSQNYIDTSSTLKRFAHKTSVIPLGLSDRLGAPIASNLRDGWREKLGSRFFLFLGVLRYYKGLRDLVLAAKDAPFPVAIAGDGPERAELEQLAASIGADNVHFLGQVSGDEKCALLENCSGFVFPSNLRSEAFGVSLIEAAMHEKPMITCEIGTGTSFVNLGNVTGLICPHSEPLALRSAMDRLWNDEETAVQFGQNARRRYLDHFTAERMVRSYFGAYEQLLHASTTAPLSVPEASVA</sequence>
<dbReference type="RefSeq" id="WP_284363189.1">
    <property type="nucleotide sequence ID" value="NZ_BSNI01000002.1"/>
</dbReference>
<evidence type="ECO:0000259" key="1">
    <source>
        <dbReference type="Pfam" id="PF00534"/>
    </source>
</evidence>
<organism evidence="3 4">
    <name type="scientific">Maritalea porphyrae</name>
    <dbReference type="NCBI Taxonomy" id="880732"/>
    <lineage>
        <taxon>Bacteria</taxon>
        <taxon>Pseudomonadati</taxon>
        <taxon>Pseudomonadota</taxon>
        <taxon>Alphaproteobacteria</taxon>
        <taxon>Hyphomicrobiales</taxon>
        <taxon>Devosiaceae</taxon>
        <taxon>Maritalea</taxon>
    </lineage>
</organism>
<evidence type="ECO:0000259" key="2">
    <source>
        <dbReference type="Pfam" id="PF13439"/>
    </source>
</evidence>
<dbReference type="SUPFAM" id="SSF53756">
    <property type="entry name" value="UDP-Glycosyltransferase/glycogen phosphorylase"/>
    <property type="match status" value="1"/>
</dbReference>
<accession>A0ABQ5UQ05</accession>
<dbReference type="GO" id="GO:0016740">
    <property type="term" value="F:transferase activity"/>
    <property type="evidence" value="ECO:0007669"/>
    <property type="project" value="UniProtKB-KW"/>
</dbReference>
<gene>
    <name evidence="3" type="ORF">GCM10007879_14660</name>
</gene>
<evidence type="ECO:0000313" key="3">
    <source>
        <dbReference type="EMBL" id="GLQ17217.1"/>
    </source>
</evidence>
<reference evidence="3" key="1">
    <citation type="journal article" date="2014" name="Int. J. Syst. Evol. Microbiol.">
        <title>Complete genome of a new Firmicutes species belonging to the dominant human colonic microbiota ('Ruminococcus bicirculans') reveals two chromosomes and a selective capacity to utilize plant glucans.</title>
        <authorList>
            <consortium name="NISC Comparative Sequencing Program"/>
            <person name="Wegmann U."/>
            <person name="Louis P."/>
            <person name="Goesmann A."/>
            <person name="Henrissat B."/>
            <person name="Duncan S.H."/>
            <person name="Flint H.J."/>
        </authorList>
    </citation>
    <scope>NUCLEOTIDE SEQUENCE</scope>
    <source>
        <strain evidence="3">NBRC 107169</strain>
    </source>
</reference>
<dbReference type="Proteomes" id="UP001161405">
    <property type="component" value="Unassembled WGS sequence"/>
</dbReference>
<dbReference type="PANTHER" id="PTHR12526">
    <property type="entry name" value="GLYCOSYLTRANSFERASE"/>
    <property type="match status" value="1"/>
</dbReference>
<dbReference type="PANTHER" id="PTHR12526:SF627">
    <property type="entry name" value="D-RHAMNOSYLTRANSFERASE WBPZ"/>
    <property type="match status" value="1"/>
</dbReference>
<protein>
    <submittedName>
        <fullName evidence="3">Glycosyl transferase family 1</fullName>
    </submittedName>
</protein>
<keyword evidence="3" id="KW-0808">Transferase</keyword>
<keyword evidence="4" id="KW-1185">Reference proteome</keyword>
<name>A0ABQ5UQ05_9HYPH</name>
<comment type="caution">
    <text evidence="3">The sequence shown here is derived from an EMBL/GenBank/DDBJ whole genome shotgun (WGS) entry which is preliminary data.</text>
</comment>
<dbReference type="InterPro" id="IPR028098">
    <property type="entry name" value="Glyco_trans_4-like_N"/>
</dbReference>
<evidence type="ECO:0000313" key="4">
    <source>
        <dbReference type="Proteomes" id="UP001161405"/>
    </source>
</evidence>
<proteinExistence type="predicted"/>
<reference evidence="3" key="2">
    <citation type="submission" date="2023-01" db="EMBL/GenBank/DDBJ databases">
        <title>Draft genome sequence of Maritalea porphyrae strain NBRC 107169.</title>
        <authorList>
            <person name="Sun Q."/>
            <person name="Mori K."/>
        </authorList>
    </citation>
    <scope>NUCLEOTIDE SEQUENCE</scope>
    <source>
        <strain evidence="3">NBRC 107169</strain>
    </source>
</reference>
<dbReference type="Pfam" id="PF00534">
    <property type="entry name" value="Glycos_transf_1"/>
    <property type="match status" value="1"/>
</dbReference>
<dbReference type="Pfam" id="PF13439">
    <property type="entry name" value="Glyco_transf_4"/>
    <property type="match status" value="1"/>
</dbReference>
<feature type="domain" description="Glycosyltransferase subfamily 4-like N-terminal" evidence="2">
    <location>
        <begin position="15"/>
        <end position="171"/>
    </location>
</feature>
<dbReference type="InterPro" id="IPR001296">
    <property type="entry name" value="Glyco_trans_1"/>
</dbReference>
<dbReference type="EMBL" id="BSNI01000002">
    <property type="protein sequence ID" value="GLQ17217.1"/>
    <property type="molecule type" value="Genomic_DNA"/>
</dbReference>